<dbReference type="Proteomes" id="UP000554482">
    <property type="component" value="Unassembled WGS sequence"/>
</dbReference>
<organism evidence="2 3">
    <name type="scientific">Thalictrum thalictroides</name>
    <name type="common">Rue-anemone</name>
    <name type="synonym">Anemone thalictroides</name>
    <dbReference type="NCBI Taxonomy" id="46969"/>
    <lineage>
        <taxon>Eukaryota</taxon>
        <taxon>Viridiplantae</taxon>
        <taxon>Streptophyta</taxon>
        <taxon>Embryophyta</taxon>
        <taxon>Tracheophyta</taxon>
        <taxon>Spermatophyta</taxon>
        <taxon>Magnoliopsida</taxon>
        <taxon>Ranunculales</taxon>
        <taxon>Ranunculaceae</taxon>
        <taxon>Thalictroideae</taxon>
        <taxon>Thalictrum</taxon>
    </lineage>
</organism>
<dbReference type="EMBL" id="JABWDY010017847">
    <property type="protein sequence ID" value="KAF5195094.1"/>
    <property type="molecule type" value="Genomic_DNA"/>
</dbReference>
<protein>
    <submittedName>
        <fullName evidence="2">Uncharacterized protein</fullName>
    </submittedName>
</protein>
<evidence type="ECO:0000313" key="3">
    <source>
        <dbReference type="Proteomes" id="UP000554482"/>
    </source>
</evidence>
<feature type="compositionally biased region" description="Polar residues" evidence="1">
    <location>
        <begin position="1"/>
        <end position="10"/>
    </location>
</feature>
<proteinExistence type="predicted"/>
<keyword evidence="3" id="KW-1185">Reference proteome</keyword>
<name>A0A7J6WCD0_THATH</name>
<evidence type="ECO:0000256" key="1">
    <source>
        <dbReference type="SAM" id="MobiDB-lite"/>
    </source>
</evidence>
<sequence>MPAPTNNEGGSSEVERSHRGEHSEDLNKIGHSSNKVGEEDTWYEQAGILLDEPTCANDILMDESKEPWLEDSYCMDAHESFDIKDFEQVDFKDCDFLYNEDDHWMLWNHVDDQNDKDKGGDVSSKDN</sequence>
<dbReference type="OrthoDB" id="1974338at2759"/>
<dbReference type="AlphaFoldDB" id="A0A7J6WCD0"/>
<feature type="region of interest" description="Disordered" evidence="1">
    <location>
        <begin position="1"/>
        <end position="38"/>
    </location>
</feature>
<evidence type="ECO:0000313" key="2">
    <source>
        <dbReference type="EMBL" id="KAF5195094.1"/>
    </source>
</evidence>
<gene>
    <name evidence="2" type="ORF">FRX31_015318</name>
</gene>
<reference evidence="2 3" key="1">
    <citation type="submission" date="2020-06" db="EMBL/GenBank/DDBJ databases">
        <title>Transcriptomic and genomic resources for Thalictrum thalictroides and T. hernandezii: Facilitating candidate gene discovery in an emerging model plant lineage.</title>
        <authorList>
            <person name="Arias T."/>
            <person name="Riano-Pachon D.M."/>
            <person name="Di Stilio V.S."/>
        </authorList>
    </citation>
    <scope>NUCLEOTIDE SEQUENCE [LARGE SCALE GENOMIC DNA]</scope>
    <source>
        <strain evidence="3">cv. WT478/WT964</strain>
        <tissue evidence="2">Leaves</tissue>
    </source>
</reference>
<comment type="caution">
    <text evidence="2">The sequence shown here is derived from an EMBL/GenBank/DDBJ whole genome shotgun (WGS) entry which is preliminary data.</text>
</comment>
<feature type="compositionally biased region" description="Basic and acidic residues" evidence="1">
    <location>
        <begin position="13"/>
        <end position="28"/>
    </location>
</feature>
<accession>A0A7J6WCD0</accession>